<sequence length="804" mass="89436">MYRSVHRAFYQIPLVLFSSLISFTVGSLCIALVATYHQEETVLIVIACSTILYGISSLPLTLILRNAHSQFLFLKFPCILFQLTTLGASIEYFNRTTKRAIENDTYRHKNLLIGLDSLLLCSFLANGFALGCTRGPVGDLQETKDLESHEPKAFVTNLDDKIEQYVPMKHSAQTLIPEIDALRNLRQTPSWNVGQDSAMQLRGTESMSSVVQHKLQSMDLPRAATSEDNTKAKLPNLKALMTSPKLKRSFVFKFNSPKALTRRNGLGLRKRKNSTLWERENGNRSVSSRNMGRLSTIPDLSHSVLNYSGTSLNSKSGHRFDKSADSVVDPSHFRGLRKRASSAPTIELERNAIERINSALLPPCLKISEPLTASSSVPMLDFPLRALSPVTSDVSADNSIERNDLEDIPQVPQLPDETASNFLAEQDKPNMDIPLNVTLDTWEKNKENFLKRAATMQEHNNRSGCNNNGNLLPALQFESEQKPPVLEIPDLQTKDNFSFPVQKPLEVQTKFEDNNYDTISALEQYFSDIDEEEQREGINIEDGFQYHNKSPSFHSQRFSKDLQRNSIKHSPTKSLISMISGRESLGGHQRSQTLLVNNNINNNNSDGSPTKSSPSRSQRLKRMGKKLSLSNISDTMINITGNTENGNEFRSPFKDGRVRGKSVDFSYIYNLQSNHSPTKSTSGISSNHGSIYKDRRNSVATEKSMGKGVSGFQLANANATSNATSNANANTNANTTADAKVAEAIVECRTPPPPNRIPSTESSQVSAASTTNYPDIVMSEYDRERWNTLLSLQLINSKGQFNTG</sequence>
<accession>C5DRL0</accession>
<dbReference type="EMBL" id="CU928174">
    <property type="protein sequence ID" value="CAR26421.1"/>
    <property type="molecule type" value="Genomic_DNA"/>
</dbReference>
<feature type="compositionally biased region" description="Polar residues" evidence="1">
    <location>
        <begin position="605"/>
        <end position="617"/>
    </location>
</feature>
<keyword evidence="2" id="KW-0472">Membrane</keyword>
<proteinExistence type="predicted"/>
<feature type="transmembrane region" description="Helical" evidence="2">
    <location>
        <begin position="42"/>
        <end position="64"/>
    </location>
</feature>
<feature type="region of interest" description="Disordered" evidence="1">
    <location>
        <begin position="597"/>
        <end position="627"/>
    </location>
</feature>
<dbReference type="KEGG" id="zro:ZYRO0B09284g"/>
<protein>
    <submittedName>
        <fullName evidence="3">ZYRO0B09284p</fullName>
    </submittedName>
</protein>
<feature type="transmembrane region" description="Helical" evidence="2">
    <location>
        <begin position="12"/>
        <end position="36"/>
    </location>
</feature>
<dbReference type="FunCoup" id="C5DRL0">
    <property type="interactions" value="33"/>
</dbReference>
<reference evidence="3 4" key="1">
    <citation type="journal article" date="2009" name="Genome Res.">
        <title>Comparative genomics of protoploid Saccharomycetaceae.</title>
        <authorList>
            <consortium name="The Genolevures Consortium"/>
            <person name="Souciet J.-L."/>
            <person name="Dujon B."/>
            <person name="Gaillardin C."/>
            <person name="Johnston M."/>
            <person name="Baret P.V."/>
            <person name="Cliften P."/>
            <person name="Sherman D.J."/>
            <person name="Weissenbach J."/>
            <person name="Westhof E."/>
            <person name="Wincker P."/>
            <person name="Jubin C."/>
            <person name="Poulain J."/>
            <person name="Barbe V."/>
            <person name="Segurens B."/>
            <person name="Artiguenave F."/>
            <person name="Anthouard V."/>
            <person name="Vacherie B."/>
            <person name="Val M.-E."/>
            <person name="Fulton R.S."/>
            <person name="Minx P."/>
            <person name="Wilson R."/>
            <person name="Durrens P."/>
            <person name="Jean G."/>
            <person name="Marck C."/>
            <person name="Martin T."/>
            <person name="Nikolski M."/>
            <person name="Rolland T."/>
            <person name="Seret M.-L."/>
            <person name="Casaregola S."/>
            <person name="Despons L."/>
            <person name="Fairhead C."/>
            <person name="Fischer G."/>
            <person name="Lafontaine I."/>
            <person name="Leh V."/>
            <person name="Lemaire M."/>
            <person name="de Montigny J."/>
            <person name="Neuveglise C."/>
            <person name="Thierry A."/>
            <person name="Blanc-Lenfle I."/>
            <person name="Bleykasten C."/>
            <person name="Diffels J."/>
            <person name="Fritsch E."/>
            <person name="Frangeul L."/>
            <person name="Goeffon A."/>
            <person name="Jauniaux N."/>
            <person name="Kachouri-Lafond R."/>
            <person name="Payen C."/>
            <person name="Potier S."/>
            <person name="Pribylova L."/>
            <person name="Ozanne C."/>
            <person name="Richard G.-F."/>
            <person name="Sacerdot C."/>
            <person name="Straub M.-L."/>
            <person name="Talla E."/>
        </authorList>
    </citation>
    <scope>NUCLEOTIDE SEQUENCE [LARGE SCALE GENOMIC DNA]</scope>
    <source>
        <strain evidence="3 4">ATCC 2623 / CBS 732 / BCRC 21506 / NBRC 1130 / NCYC 568 / NRRL Y-229</strain>
    </source>
</reference>
<dbReference type="InParanoid" id="C5DRL0"/>
<evidence type="ECO:0000313" key="4">
    <source>
        <dbReference type="Proteomes" id="UP000008536"/>
    </source>
</evidence>
<evidence type="ECO:0000256" key="2">
    <source>
        <dbReference type="SAM" id="Phobius"/>
    </source>
</evidence>
<dbReference type="HOGENOM" id="CLU_019067_0_0_1"/>
<keyword evidence="2" id="KW-1133">Transmembrane helix</keyword>
<evidence type="ECO:0000313" key="3">
    <source>
        <dbReference type="EMBL" id="CAR26421.1"/>
    </source>
</evidence>
<name>C5DRL0_ZYGRC</name>
<dbReference type="AlphaFoldDB" id="C5DRL0"/>
<evidence type="ECO:0000256" key="1">
    <source>
        <dbReference type="SAM" id="MobiDB-lite"/>
    </source>
</evidence>
<dbReference type="Proteomes" id="UP000008536">
    <property type="component" value="Chromosome B"/>
</dbReference>
<feature type="transmembrane region" description="Helical" evidence="2">
    <location>
        <begin position="71"/>
        <end position="93"/>
    </location>
</feature>
<keyword evidence="2" id="KW-0812">Transmembrane</keyword>
<gene>
    <name evidence="3" type="ordered locus">ZYRO0B09284g</name>
</gene>
<keyword evidence="4" id="KW-1185">Reference proteome</keyword>
<organism evidence="3 4">
    <name type="scientific">Zygosaccharomyces rouxii (strain ATCC 2623 / CBS 732 / NBRC 1130 / NCYC 568 / NRRL Y-229)</name>
    <dbReference type="NCBI Taxonomy" id="559307"/>
    <lineage>
        <taxon>Eukaryota</taxon>
        <taxon>Fungi</taxon>
        <taxon>Dikarya</taxon>
        <taxon>Ascomycota</taxon>
        <taxon>Saccharomycotina</taxon>
        <taxon>Saccharomycetes</taxon>
        <taxon>Saccharomycetales</taxon>
        <taxon>Saccharomycetaceae</taxon>
        <taxon>Zygosaccharomyces</taxon>
    </lineage>
</organism>